<dbReference type="EMBL" id="CAJNIZ010043203">
    <property type="protein sequence ID" value="CAE7653534.1"/>
    <property type="molecule type" value="Genomic_DNA"/>
</dbReference>
<dbReference type="SUPFAM" id="SSF47336">
    <property type="entry name" value="ACP-like"/>
    <property type="match status" value="1"/>
</dbReference>
<dbReference type="InterPro" id="IPR036291">
    <property type="entry name" value="NAD(P)-bd_dom_sf"/>
</dbReference>
<dbReference type="InterPro" id="IPR050091">
    <property type="entry name" value="PKS_NRPS_Biosynth_Enz"/>
</dbReference>
<comment type="caution">
    <text evidence="5">The sequence shown here is derived from an EMBL/GenBank/DDBJ whole genome shotgun (WGS) entry which is preliminary data.</text>
</comment>
<dbReference type="InterPro" id="IPR036736">
    <property type="entry name" value="ACP-like_sf"/>
</dbReference>
<protein>
    <submittedName>
        <fullName evidence="5">OrfB protein</fullName>
    </submittedName>
</protein>
<dbReference type="SMART" id="SM00823">
    <property type="entry name" value="PKS_PP"/>
    <property type="match status" value="1"/>
</dbReference>
<feature type="compositionally biased region" description="Polar residues" evidence="3">
    <location>
        <begin position="216"/>
        <end position="225"/>
    </location>
</feature>
<dbReference type="PANTHER" id="PTHR43775:SF37">
    <property type="entry name" value="SI:DKEY-61P9.11"/>
    <property type="match status" value="1"/>
</dbReference>
<dbReference type="Gene3D" id="1.10.1200.10">
    <property type="entry name" value="ACP-like"/>
    <property type="match status" value="1"/>
</dbReference>
<dbReference type="GO" id="GO:0004312">
    <property type="term" value="F:fatty acid synthase activity"/>
    <property type="evidence" value="ECO:0007669"/>
    <property type="project" value="TreeGrafter"/>
</dbReference>
<dbReference type="Gene3D" id="3.40.50.720">
    <property type="entry name" value="NAD(P)-binding Rossmann-like Domain"/>
    <property type="match status" value="1"/>
</dbReference>
<dbReference type="SMART" id="SM00822">
    <property type="entry name" value="PKS_KR"/>
    <property type="match status" value="1"/>
</dbReference>
<dbReference type="Proteomes" id="UP000649617">
    <property type="component" value="Unassembled WGS sequence"/>
</dbReference>
<dbReference type="Pfam" id="PF00550">
    <property type="entry name" value="PP-binding"/>
    <property type="match status" value="1"/>
</dbReference>
<keyword evidence="1" id="KW-0596">Phosphopantetheine</keyword>
<dbReference type="AlphaFoldDB" id="A0A812VQE5"/>
<dbReference type="GO" id="GO:0006633">
    <property type="term" value="P:fatty acid biosynthetic process"/>
    <property type="evidence" value="ECO:0007669"/>
    <property type="project" value="TreeGrafter"/>
</dbReference>
<feature type="domain" description="Carrier" evidence="4">
    <location>
        <begin position="329"/>
        <end position="407"/>
    </location>
</feature>
<reference evidence="5" key="1">
    <citation type="submission" date="2021-02" db="EMBL/GenBank/DDBJ databases">
        <authorList>
            <person name="Dougan E. K."/>
            <person name="Rhodes N."/>
            <person name="Thang M."/>
            <person name="Chan C."/>
        </authorList>
    </citation>
    <scope>NUCLEOTIDE SEQUENCE</scope>
</reference>
<dbReference type="SUPFAM" id="SSF51735">
    <property type="entry name" value="NAD(P)-binding Rossmann-fold domains"/>
    <property type="match status" value="1"/>
</dbReference>
<dbReference type="InterPro" id="IPR020806">
    <property type="entry name" value="PKS_PP-bd"/>
</dbReference>
<evidence type="ECO:0000313" key="5">
    <source>
        <dbReference type="EMBL" id="CAE7653534.1"/>
    </source>
</evidence>
<accession>A0A812VQE5</accession>
<feature type="region of interest" description="Disordered" evidence="3">
    <location>
        <begin position="211"/>
        <end position="248"/>
    </location>
</feature>
<sequence>MPAEIKYQSVDISDATAMKELKQKIGPHAGIFNLAGVLSDAWLADLNWDKFAAPLKPKVYGTQHLHDFAAEDAKTFVLFSSMASLFPFPGQINHSAANAFEDASAHERTLAGRPSLSINWGLWMDVGSAKRALELGRRQGIRAMGNQEALASLRQVLGMCGSLGLIQVAICPIDWVKYTKHNKTTDLPIDRRLRGLPVLQGFPLDPKFDEIPMGSILQTPKPTESQAARQAIPTAQQPQQQQQQSLSVQHMLQWAEGSISAESDATPSQQLAREPLARNVATGSTTPQELLSGGHPVLMPETDRANDLLYAGNRVQVSTPLQEHGASEEDVSAALLKLIQRTLASGDTQFRVEADVSFAELGMDSLFAADFARAVAREMGVEVEAAVLQSSTIHSLTQLILSAGSGRQASSQPRQLT</sequence>
<evidence type="ECO:0000259" key="4">
    <source>
        <dbReference type="PROSITE" id="PS50075"/>
    </source>
</evidence>
<evidence type="ECO:0000256" key="3">
    <source>
        <dbReference type="SAM" id="MobiDB-lite"/>
    </source>
</evidence>
<dbReference type="InterPro" id="IPR013968">
    <property type="entry name" value="PKS_KR"/>
</dbReference>
<evidence type="ECO:0000256" key="1">
    <source>
        <dbReference type="ARBA" id="ARBA00022450"/>
    </source>
</evidence>
<name>A0A812VQE5_SYMPI</name>
<dbReference type="SMART" id="SM01294">
    <property type="entry name" value="PKS_PP_betabranch"/>
    <property type="match status" value="1"/>
</dbReference>
<feature type="compositionally biased region" description="Low complexity" evidence="3">
    <location>
        <begin position="226"/>
        <end position="244"/>
    </location>
</feature>
<dbReference type="Pfam" id="PF08659">
    <property type="entry name" value="KR"/>
    <property type="match status" value="1"/>
</dbReference>
<evidence type="ECO:0000256" key="2">
    <source>
        <dbReference type="ARBA" id="ARBA00022553"/>
    </source>
</evidence>
<organism evidence="5 6">
    <name type="scientific">Symbiodinium pilosum</name>
    <name type="common">Dinoflagellate</name>
    <dbReference type="NCBI Taxonomy" id="2952"/>
    <lineage>
        <taxon>Eukaryota</taxon>
        <taxon>Sar</taxon>
        <taxon>Alveolata</taxon>
        <taxon>Dinophyceae</taxon>
        <taxon>Suessiales</taxon>
        <taxon>Symbiodiniaceae</taxon>
        <taxon>Symbiodinium</taxon>
    </lineage>
</organism>
<gene>
    <name evidence="5" type="primary">orfB</name>
    <name evidence="5" type="ORF">SPIL2461_LOCUS17501</name>
</gene>
<keyword evidence="6" id="KW-1185">Reference proteome</keyword>
<dbReference type="InterPro" id="IPR057326">
    <property type="entry name" value="KR_dom"/>
</dbReference>
<keyword evidence="2" id="KW-0597">Phosphoprotein</keyword>
<dbReference type="PANTHER" id="PTHR43775">
    <property type="entry name" value="FATTY ACID SYNTHASE"/>
    <property type="match status" value="1"/>
</dbReference>
<dbReference type="InterPro" id="IPR009081">
    <property type="entry name" value="PP-bd_ACP"/>
</dbReference>
<dbReference type="GO" id="GO:0031177">
    <property type="term" value="F:phosphopantetheine binding"/>
    <property type="evidence" value="ECO:0007669"/>
    <property type="project" value="InterPro"/>
</dbReference>
<dbReference type="OrthoDB" id="329835at2759"/>
<evidence type="ECO:0000313" key="6">
    <source>
        <dbReference type="Proteomes" id="UP000649617"/>
    </source>
</evidence>
<dbReference type="PROSITE" id="PS50075">
    <property type="entry name" value="CARRIER"/>
    <property type="match status" value="1"/>
</dbReference>
<proteinExistence type="predicted"/>